<dbReference type="CDD" id="cd00565">
    <property type="entry name" value="Ubl_ThiS"/>
    <property type="match status" value="1"/>
</dbReference>
<evidence type="ECO:0000313" key="1">
    <source>
        <dbReference type="EMBL" id="KAB1631715.1"/>
    </source>
</evidence>
<evidence type="ECO:0000313" key="2">
    <source>
        <dbReference type="Proteomes" id="UP000481339"/>
    </source>
</evidence>
<dbReference type="RefSeq" id="WP_158036568.1">
    <property type="nucleotide sequence ID" value="NZ_BAAAZV010000011.1"/>
</dbReference>
<dbReference type="OrthoDB" id="163636at2"/>
<name>A0A7C8FJZ8_9MICO</name>
<reference evidence="1 2" key="1">
    <citation type="submission" date="2019-09" db="EMBL/GenBank/DDBJ databases">
        <title>Phylogeny of genus Pseudoclavibacter and closely related genus.</title>
        <authorList>
            <person name="Li Y."/>
        </authorList>
    </citation>
    <scope>NUCLEOTIDE SEQUENCE [LARGE SCALE GENOMIC DNA]</scope>
    <source>
        <strain evidence="1 2">JCM 16921</strain>
    </source>
</reference>
<dbReference type="SUPFAM" id="SSF54285">
    <property type="entry name" value="MoaD/ThiS"/>
    <property type="match status" value="1"/>
</dbReference>
<dbReference type="InterPro" id="IPR010035">
    <property type="entry name" value="Thi_S"/>
</dbReference>
<dbReference type="Pfam" id="PF02597">
    <property type="entry name" value="ThiS"/>
    <property type="match status" value="1"/>
</dbReference>
<keyword evidence="2" id="KW-1185">Reference proteome</keyword>
<dbReference type="InterPro" id="IPR003749">
    <property type="entry name" value="ThiS/MoaD-like"/>
</dbReference>
<organism evidence="1 2">
    <name type="scientific">Pseudoclavibacter caeni</name>
    <dbReference type="NCBI Taxonomy" id="908846"/>
    <lineage>
        <taxon>Bacteria</taxon>
        <taxon>Bacillati</taxon>
        <taxon>Actinomycetota</taxon>
        <taxon>Actinomycetes</taxon>
        <taxon>Micrococcales</taxon>
        <taxon>Microbacteriaceae</taxon>
        <taxon>Pseudoclavibacter</taxon>
    </lineage>
</organism>
<dbReference type="AlphaFoldDB" id="A0A7C8FJZ8"/>
<dbReference type="InterPro" id="IPR016155">
    <property type="entry name" value="Mopterin_synth/thiamin_S_b"/>
</dbReference>
<dbReference type="Gene3D" id="3.10.20.30">
    <property type="match status" value="1"/>
</dbReference>
<sequence>MPDIPITLNGEPATTAARSLRDLVAEITGRAIADDGRPADGSRLGVAAALDDAVVPRGRWAATPLHPQARVEIVTANQGG</sequence>
<dbReference type="NCBIfam" id="TIGR01683">
    <property type="entry name" value="thiS"/>
    <property type="match status" value="1"/>
</dbReference>
<accession>A0A7C8FJZ8</accession>
<gene>
    <name evidence="1" type="primary">thiS</name>
    <name evidence="1" type="ORF">F8O02_07170</name>
</gene>
<dbReference type="EMBL" id="WBKA01000005">
    <property type="protein sequence ID" value="KAB1631715.1"/>
    <property type="molecule type" value="Genomic_DNA"/>
</dbReference>
<dbReference type="InterPro" id="IPR012675">
    <property type="entry name" value="Beta-grasp_dom_sf"/>
</dbReference>
<proteinExistence type="predicted"/>
<comment type="caution">
    <text evidence="1">The sequence shown here is derived from an EMBL/GenBank/DDBJ whole genome shotgun (WGS) entry which is preliminary data.</text>
</comment>
<protein>
    <submittedName>
        <fullName evidence="1">Sulfur carrier protein ThiS</fullName>
    </submittedName>
</protein>
<dbReference type="Proteomes" id="UP000481339">
    <property type="component" value="Unassembled WGS sequence"/>
</dbReference>